<dbReference type="HAMAP" id="MF_01398">
    <property type="entry name" value="ATP_synth_b_bprime"/>
    <property type="match status" value="1"/>
</dbReference>
<evidence type="ECO:0000256" key="10">
    <source>
        <dbReference type="ARBA" id="ARBA00025198"/>
    </source>
</evidence>
<evidence type="ECO:0000256" key="5">
    <source>
        <dbReference type="ARBA" id="ARBA00022781"/>
    </source>
</evidence>
<keyword evidence="15" id="KW-0175">Coiled coil</keyword>
<sequence>MRLPVTLIRHSLLAGISGLPLIVAAAPGAHAAGMPQLDFKNPLVTGQVIWGGIIFLFFYLALRGWALPRVETVLKNRNERITGDLDQAHAAKVEADKAVRELNETKKAAAAQAQAHLDSVLEQERVSAAQRLAEMNAKLEAEIASAEAGVAAERKRALESLRPIACDVAESLVQRITGNAPDRAAVEAAVAKVAGAGVSGQPAAV</sequence>
<feature type="chain" id="PRO_5045539015" description="ATP synthase subunit b" evidence="16">
    <location>
        <begin position="32"/>
        <end position="205"/>
    </location>
</feature>
<comment type="function">
    <text evidence="11">Component of the F(0) channel, it forms part of the peripheral stalk, linking F(1) to F(0). The b'-subunit is a diverged and duplicated form of b found in plants and photosynthetic bacteria.</text>
</comment>
<comment type="subcellular location">
    <subcellularLocation>
        <location evidence="13">Cell membrane</location>
        <topology evidence="13">Single-pass membrane protein</topology>
    </subcellularLocation>
    <subcellularLocation>
        <location evidence="12">Endomembrane system</location>
        <topology evidence="12">Single-pass membrane protein</topology>
    </subcellularLocation>
</comment>
<keyword evidence="3 13" id="KW-0138">CF(0)</keyword>
<dbReference type="PANTHER" id="PTHR33445">
    <property type="entry name" value="ATP SYNTHASE SUBUNIT B', CHLOROPLASTIC"/>
    <property type="match status" value="1"/>
</dbReference>
<evidence type="ECO:0000313" key="18">
    <source>
        <dbReference type="Proteomes" id="UP000635278"/>
    </source>
</evidence>
<comment type="similarity">
    <text evidence="1 13 14">Belongs to the ATPase B chain family.</text>
</comment>
<evidence type="ECO:0000256" key="14">
    <source>
        <dbReference type="RuleBase" id="RU003848"/>
    </source>
</evidence>
<reference evidence="17 18" key="1">
    <citation type="journal article" date="2020" name="Int. J. Syst. Evol. Microbiol.">
        <title>Novel acetic acid bacteria from cider fermentations: Acetobacter conturbans sp. nov. and Acetobacter fallax sp. nov.</title>
        <authorList>
            <person name="Sombolestani A.S."/>
            <person name="Cleenwerck I."/>
            <person name="Cnockaert M."/>
            <person name="Borremans W."/>
            <person name="Wieme A.D."/>
            <person name="De Vuyst L."/>
            <person name="Vandamme P."/>
        </authorList>
    </citation>
    <scope>NUCLEOTIDE SEQUENCE [LARGE SCALE GENOMIC DNA]</scope>
    <source>
        <strain evidence="17 18">LMG 30640</strain>
    </source>
</reference>
<keyword evidence="18" id="KW-1185">Reference proteome</keyword>
<evidence type="ECO:0000256" key="4">
    <source>
        <dbReference type="ARBA" id="ARBA00022692"/>
    </source>
</evidence>
<evidence type="ECO:0000256" key="15">
    <source>
        <dbReference type="SAM" id="Coils"/>
    </source>
</evidence>
<evidence type="ECO:0000256" key="9">
    <source>
        <dbReference type="ARBA" id="ARBA00023310"/>
    </source>
</evidence>
<evidence type="ECO:0000256" key="8">
    <source>
        <dbReference type="ARBA" id="ARBA00023136"/>
    </source>
</evidence>
<evidence type="ECO:0000256" key="7">
    <source>
        <dbReference type="ARBA" id="ARBA00023065"/>
    </source>
</evidence>
<feature type="transmembrane region" description="Helical" evidence="13">
    <location>
        <begin position="47"/>
        <end position="67"/>
    </location>
</feature>
<feature type="coiled-coil region" evidence="15">
    <location>
        <begin position="85"/>
        <end position="156"/>
    </location>
</feature>
<dbReference type="Proteomes" id="UP000635278">
    <property type="component" value="Unassembled WGS sequence"/>
</dbReference>
<dbReference type="CDD" id="cd06503">
    <property type="entry name" value="ATP-synt_Fo_b"/>
    <property type="match status" value="1"/>
</dbReference>
<dbReference type="InterPro" id="IPR050059">
    <property type="entry name" value="ATP_synthase_B_chain"/>
</dbReference>
<evidence type="ECO:0000256" key="3">
    <source>
        <dbReference type="ARBA" id="ARBA00022547"/>
    </source>
</evidence>
<keyword evidence="2 13" id="KW-0813">Transport</keyword>
<keyword evidence="8 13" id="KW-0472">Membrane</keyword>
<comment type="caution">
    <text evidence="17">The sequence shown here is derived from an EMBL/GenBank/DDBJ whole genome shotgun (WGS) entry which is preliminary data.</text>
</comment>
<gene>
    <name evidence="13" type="primary">atpF</name>
    <name evidence="17" type="ORF">GOB93_14550</name>
</gene>
<keyword evidence="13" id="KW-1003">Cell membrane</keyword>
<keyword evidence="9 13" id="KW-0066">ATP synthesis</keyword>
<dbReference type="Pfam" id="PF00430">
    <property type="entry name" value="ATP-synt_B"/>
    <property type="match status" value="1"/>
</dbReference>
<accession>A0ABX0JVF9</accession>
<evidence type="ECO:0000256" key="13">
    <source>
        <dbReference type="HAMAP-Rule" id="MF_01398"/>
    </source>
</evidence>
<evidence type="ECO:0000256" key="12">
    <source>
        <dbReference type="ARBA" id="ARBA00037847"/>
    </source>
</evidence>
<keyword evidence="4 13" id="KW-0812">Transmembrane</keyword>
<keyword evidence="6 13" id="KW-1133">Transmembrane helix</keyword>
<comment type="function">
    <text evidence="10 13">F(1)F(0) ATP synthase produces ATP from ADP in the presence of a proton or sodium gradient. F-type ATPases consist of two structural domains, F(1) containing the extramembraneous catalytic core and F(0) containing the membrane proton channel, linked together by a central stalk and a peripheral stalk. During catalysis, ATP synthesis in the catalytic domain of F(1) is coupled via a rotary mechanism of the central stalk subunits to proton translocation.</text>
</comment>
<protein>
    <recommendedName>
        <fullName evidence="13">ATP synthase subunit b</fullName>
    </recommendedName>
    <alternativeName>
        <fullName evidence="13">ATP synthase F(0) sector subunit b</fullName>
    </alternativeName>
    <alternativeName>
        <fullName evidence="13">ATPase subunit I</fullName>
    </alternativeName>
    <alternativeName>
        <fullName evidence="13">F-type ATPase subunit b</fullName>
        <shortName evidence="13">F-ATPase subunit b</shortName>
    </alternativeName>
</protein>
<evidence type="ECO:0000256" key="11">
    <source>
        <dbReference type="ARBA" id="ARBA00025614"/>
    </source>
</evidence>
<comment type="subunit">
    <text evidence="13">F-type ATPases have 2 components, F(1) - the catalytic core - and F(0) - the membrane proton channel. F(1) has five subunits: alpha(3), beta(3), gamma(1), delta(1), epsilon(1). F(0) has three main subunits: a(1), b(2) and c(10-14). The alpha and beta chains form an alternating ring which encloses part of the gamma chain. F(1) is attached to F(0) by a central stalk formed by the gamma and epsilon chains, while a peripheral stalk is formed by the delta and b chains.</text>
</comment>
<proteinExistence type="inferred from homology"/>
<evidence type="ECO:0000313" key="17">
    <source>
        <dbReference type="EMBL" id="NHN85852.1"/>
    </source>
</evidence>
<evidence type="ECO:0000256" key="2">
    <source>
        <dbReference type="ARBA" id="ARBA00022448"/>
    </source>
</evidence>
<dbReference type="PANTHER" id="PTHR33445:SF1">
    <property type="entry name" value="ATP SYNTHASE SUBUNIT B"/>
    <property type="match status" value="1"/>
</dbReference>
<organism evidence="17 18">
    <name type="scientific">Acetobacter musti</name>
    <dbReference type="NCBI Taxonomy" id="864732"/>
    <lineage>
        <taxon>Bacteria</taxon>
        <taxon>Pseudomonadati</taxon>
        <taxon>Pseudomonadota</taxon>
        <taxon>Alphaproteobacteria</taxon>
        <taxon>Acetobacterales</taxon>
        <taxon>Acetobacteraceae</taxon>
        <taxon>Acetobacter</taxon>
    </lineage>
</organism>
<evidence type="ECO:0000256" key="1">
    <source>
        <dbReference type="ARBA" id="ARBA00005513"/>
    </source>
</evidence>
<evidence type="ECO:0000256" key="16">
    <source>
        <dbReference type="SAM" id="SignalP"/>
    </source>
</evidence>
<keyword evidence="16" id="KW-0732">Signal</keyword>
<keyword evidence="7 13" id="KW-0406">Ion transport</keyword>
<keyword evidence="5 13" id="KW-0375">Hydrogen ion transport</keyword>
<dbReference type="InterPro" id="IPR002146">
    <property type="entry name" value="ATP_synth_b/b'su_bac/chlpt"/>
</dbReference>
<name>A0ABX0JVF9_9PROT</name>
<evidence type="ECO:0000256" key="6">
    <source>
        <dbReference type="ARBA" id="ARBA00022989"/>
    </source>
</evidence>
<dbReference type="EMBL" id="WOTB01000021">
    <property type="protein sequence ID" value="NHN85852.1"/>
    <property type="molecule type" value="Genomic_DNA"/>
</dbReference>
<feature type="signal peptide" evidence="16">
    <location>
        <begin position="1"/>
        <end position="31"/>
    </location>
</feature>
<dbReference type="RefSeq" id="WP_338422386.1">
    <property type="nucleotide sequence ID" value="NZ_WOTB01000021.1"/>
</dbReference>